<reference evidence="3" key="1">
    <citation type="journal article" date="2019" name="Int. J. Syst. Evol. Microbiol.">
        <title>The Global Catalogue of Microorganisms (GCM) 10K type strain sequencing project: providing services to taxonomists for standard genome sequencing and annotation.</title>
        <authorList>
            <consortium name="The Broad Institute Genomics Platform"/>
            <consortium name="The Broad Institute Genome Sequencing Center for Infectious Disease"/>
            <person name="Wu L."/>
            <person name="Ma J."/>
        </authorList>
    </citation>
    <scope>NUCLEOTIDE SEQUENCE [LARGE SCALE GENOMIC DNA]</scope>
    <source>
        <strain evidence="3">CCUG 55608</strain>
    </source>
</reference>
<sequence>MSAITHHVLFLQGGAGLKDHQADQVLVDSLQGGLGKAYRVHYPLLPDEPSPDLGRIRQIDQEISRLQGELVVVGHSLGASMLLKYVSENPDKIKLKALFLLATPFWQGDEKWKQAFKLPEDFADQLPQDLPLYFYHCRDDQEVPFAHLALYGQKLPWATFHPLASGGHHLNDDLRAVADAIKSL</sequence>
<proteinExistence type="predicted"/>
<dbReference type="Pfam" id="PF00561">
    <property type="entry name" value="Abhydrolase_1"/>
    <property type="match status" value="1"/>
</dbReference>
<dbReference type="Gene3D" id="3.40.50.1820">
    <property type="entry name" value="alpha/beta hydrolase"/>
    <property type="match status" value="1"/>
</dbReference>
<dbReference type="Proteomes" id="UP001597116">
    <property type="component" value="Unassembled WGS sequence"/>
</dbReference>
<dbReference type="EMBL" id="JBHTLP010000007">
    <property type="protein sequence ID" value="MFD1141148.1"/>
    <property type="molecule type" value="Genomic_DNA"/>
</dbReference>
<dbReference type="RefSeq" id="WP_379884194.1">
    <property type="nucleotide sequence ID" value="NZ_JBHTLP010000007.1"/>
</dbReference>
<accession>A0ABW3QH57</accession>
<comment type="caution">
    <text evidence="2">The sequence shown here is derived from an EMBL/GenBank/DDBJ whole genome shotgun (WGS) entry which is preliminary data.</text>
</comment>
<feature type="domain" description="AB hydrolase-1" evidence="1">
    <location>
        <begin position="67"/>
        <end position="130"/>
    </location>
</feature>
<evidence type="ECO:0000313" key="2">
    <source>
        <dbReference type="EMBL" id="MFD1141148.1"/>
    </source>
</evidence>
<evidence type="ECO:0000313" key="3">
    <source>
        <dbReference type="Proteomes" id="UP001597116"/>
    </source>
</evidence>
<dbReference type="SUPFAM" id="SSF53474">
    <property type="entry name" value="alpha/beta-Hydrolases"/>
    <property type="match status" value="1"/>
</dbReference>
<gene>
    <name evidence="2" type="ORF">ACFQ4C_08515</name>
</gene>
<dbReference type="InterPro" id="IPR010662">
    <property type="entry name" value="RBBP9/YdeN"/>
</dbReference>
<keyword evidence="2" id="KW-0378">Hydrolase</keyword>
<dbReference type="InterPro" id="IPR000073">
    <property type="entry name" value="AB_hydrolase_1"/>
</dbReference>
<keyword evidence="3" id="KW-1185">Reference proteome</keyword>
<protein>
    <submittedName>
        <fullName evidence="2">Alpha/beta fold hydrolase</fullName>
    </submittedName>
</protein>
<name>A0ABW3QH57_9BACT</name>
<evidence type="ECO:0000259" key="1">
    <source>
        <dbReference type="Pfam" id="PF00561"/>
    </source>
</evidence>
<dbReference type="InterPro" id="IPR029058">
    <property type="entry name" value="AB_hydrolase_fold"/>
</dbReference>
<dbReference type="PANTHER" id="PTHR15394">
    <property type="entry name" value="SERINE HYDROLASE RBBP9"/>
    <property type="match status" value="1"/>
</dbReference>
<organism evidence="2 3">
    <name type="scientific">Larkinella insperata</name>
    <dbReference type="NCBI Taxonomy" id="332158"/>
    <lineage>
        <taxon>Bacteria</taxon>
        <taxon>Pseudomonadati</taxon>
        <taxon>Bacteroidota</taxon>
        <taxon>Cytophagia</taxon>
        <taxon>Cytophagales</taxon>
        <taxon>Spirosomataceae</taxon>
        <taxon>Larkinella</taxon>
    </lineage>
</organism>
<dbReference type="PANTHER" id="PTHR15394:SF3">
    <property type="entry name" value="SERINE HYDROLASE RBBP9"/>
    <property type="match status" value="1"/>
</dbReference>
<dbReference type="GO" id="GO:0016787">
    <property type="term" value="F:hydrolase activity"/>
    <property type="evidence" value="ECO:0007669"/>
    <property type="project" value="UniProtKB-KW"/>
</dbReference>